<name>A0A1R3XP98_9BACT</name>
<dbReference type="GO" id="GO:0008757">
    <property type="term" value="F:S-adenosylmethionine-dependent methyltransferase activity"/>
    <property type="evidence" value="ECO:0007669"/>
    <property type="project" value="InterPro"/>
</dbReference>
<dbReference type="Gene3D" id="3.90.550.10">
    <property type="entry name" value="Spore Coat Polysaccharide Biosynthesis Protein SpsA, Chain A"/>
    <property type="match status" value="1"/>
</dbReference>
<dbReference type="Gene3D" id="3.40.50.150">
    <property type="entry name" value="Vaccinia Virus protein VP39"/>
    <property type="match status" value="1"/>
</dbReference>
<keyword evidence="3" id="KW-0808">Transferase</keyword>
<keyword evidence="4" id="KW-1185">Reference proteome</keyword>
<feature type="domain" description="Methyltransferase type 11" evidence="2">
    <location>
        <begin position="396"/>
        <end position="447"/>
    </location>
</feature>
<evidence type="ECO:0000313" key="3">
    <source>
        <dbReference type="EMBL" id="SIT93718.1"/>
    </source>
</evidence>
<dbReference type="InterPro" id="IPR001173">
    <property type="entry name" value="Glyco_trans_2-like"/>
</dbReference>
<protein>
    <submittedName>
        <fullName evidence="3">Glycosyltransferase involved in cell wall bisynthesis</fullName>
    </submittedName>
</protein>
<dbReference type="PANTHER" id="PTHR43685:SF11">
    <property type="entry name" value="GLYCOSYLTRANSFERASE TAGX-RELATED"/>
    <property type="match status" value="1"/>
</dbReference>
<dbReference type="CDD" id="cd02440">
    <property type="entry name" value="AdoMet_MTases"/>
    <property type="match status" value="1"/>
</dbReference>
<dbReference type="EMBL" id="FTPP01000003">
    <property type="protein sequence ID" value="SIT93718.1"/>
    <property type="molecule type" value="Genomic_DNA"/>
</dbReference>
<organism evidence="3 4">
    <name type="scientific">Pontibacter indicus</name>
    <dbReference type="NCBI Taxonomy" id="1317125"/>
    <lineage>
        <taxon>Bacteria</taxon>
        <taxon>Pseudomonadati</taxon>
        <taxon>Bacteroidota</taxon>
        <taxon>Cytophagia</taxon>
        <taxon>Cytophagales</taxon>
        <taxon>Hymenobacteraceae</taxon>
        <taxon>Pontibacter</taxon>
    </lineage>
</organism>
<sequence>MHNPLISVIIPCYNLGHLLQDALDSVFRQTYENTEIIVIDDGSTDDTKTVALRNTGVRYFYQHNQGPSAARNVGLQHFKGECVVFLDADDYLYDDALAINYSYLAKNEQLAFVSGSHDKVFVQSGDIVPVVKTVPAHHYLNLLKGNYIGMHAAVMYRRWVFDEFKFDSSIRGCEEYDLYLKIARKYLVLHHPHKIAAYRFHKKNSSHNIPLMLNTAIRVLESQEPHLRNSAEKSAYTEGLRNWKQYYVQELYANIQGNSKFSATDYYTLLKNLNGTASNSQMLSSVLITFTKHVIKKIPSGRVRKKLISLLPAEGTPPFGKVKLGDFHQSVPFSTQFGYDRGGPVDRYYIENFLSNESLSVRGRVLEIGDNSYTMFYGSDRITKSDILHVNDSNPHATIIGDISNAPHIPDNAFDCIILTQTLHLIYNFKDALHTCHRILKPGGTLLLTVPGITPIDHGEWEDVWYWSFTDKSMKRLMEETFPGSNAEVYPYGNVLTASAFLYGMGLPELSHTQLDFNDPHFQVTITVKATKAIPH</sequence>
<dbReference type="InterPro" id="IPR029063">
    <property type="entry name" value="SAM-dependent_MTases_sf"/>
</dbReference>
<proteinExistence type="predicted"/>
<dbReference type="OrthoDB" id="6307329at2"/>
<dbReference type="InterPro" id="IPR013216">
    <property type="entry name" value="Methyltransf_11"/>
</dbReference>
<evidence type="ECO:0000313" key="4">
    <source>
        <dbReference type="Proteomes" id="UP000187181"/>
    </source>
</evidence>
<reference evidence="4" key="1">
    <citation type="submission" date="2017-01" db="EMBL/GenBank/DDBJ databases">
        <authorList>
            <person name="Varghese N."/>
            <person name="Submissions S."/>
        </authorList>
    </citation>
    <scope>NUCLEOTIDE SEQUENCE [LARGE SCALE GENOMIC DNA]</scope>
    <source>
        <strain evidence="4">LP100</strain>
    </source>
</reference>
<dbReference type="Proteomes" id="UP000187181">
    <property type="component" value="Unassembled WGS sequence"/>
</dbReference>
<feature type="domain" description="Glycosyltransferase 2-like" evidence="1">
    <location>
        <begin position="7"/>
        <end position="130"/>
    </location>
</feature>
<dbReference type="InterPro" id="IPR029044">
    <property type="entry name" value="Nucleotide-diphossugar_trans"/>
</dbReference>
<dbReference type="STRING" id="1317125.SAMN05444128_3169"/>
<dbReference type="Pfam" id="PF08241">
    <property type="entry name" value="Methyltransf_11"/>
    <property type="match status" value="1"/>
</dbReference>
<dbReference type="SUPFAM" id="SSF53448">
    <property type="entry name" value="Nucleotide-diphospho-sugar transferases"/>
    <property type="match status" value="1"/>
</dbReference>
<accession>A0A1R3XP98</accession>
<dbReference type="SUPFAM" id="SSF53335">
    <property type="entry name" value="S-adenosyl-L-methionine-dependent methyltransferases"/>
    <property type="match status" value="1"/>
</dbReference>
<gene>
    <name evidence="3" type="ORF">SAMN05444128_3169</name>
</gene>
<dbReference type="AlphaFoldDB" id="A0A1R3XP98"/>
<dbReference type="RefSeq" id="WP_076670831.1">
    <property type="nucleotide sequence ID" value="NZ_FTPP01000003.1"/>
</dbReference>
<dbReference type="Pfam" id="PF00535">
    <property type="entry name" value="Glycos_transf_2"/>
    <property type="match status" value="1"/>
</dbReference>
<evidence type="ECO:0000259" key="1">
    <source>
        <dbReference type="Pfam" id="PF00535"/>
    </source>
</evidence>
<dbReference type="PANTHER" id="PTHR43685">
    <property type="entry name" value="GLYCOSYLTRANSFERASE"/>
    <property type="match status" value="1"/>
</dbReference>
<evidence type="ECO:0000259" key="2">
    <source>
        <dbReference type="Pfam" id="PF08241"/>
    </source>
</evidence>
<dbReference type="InterPro" id="IPR050834">
    <property type="entry name" value="Glycosyltransf_2"/>
</dbReference>
<dbReference type="CDD" id="cd00761">
    <property type="entry name" value="Glyco_tranf_GTA_type"/>
    <property type="match status" value="1"/>
</dbReference>